<comment type="caution">
    <text evidence="1">The sequence shown here is derived from an EMBL/GenBank/DDBJ whole genome shotgun (WGS) entry which is preliminary data.</text>
</comment>
<reference evidence="1 2" key="1">
    <citation type="submission" date="2013-09" db="EMBL/GenBank/DDBJ databases">
        <title>Corchorus capsularis genome sequencing.</title>
        <authorList>
            <person name="Alam M."/>
            <person name="Haque M.S."/>
            <person name="Islam M.S."/>
            <person name="Emdad E.M."/>
            <person name="Islam M.M."/>
            <person name="Ahmed B."/>
            <person name="Halim A."/>
            <person name="Hossen Q.M.M."/>
            <person name="Hossain M.Z."/>
            <person name="Ahmed R."/>
            <person name="Khan M.M."/>
            <person name="Islam R."/>
            <person name="Rashid M.M."/>
            <person name="Khan S.A."/>
            <person name="Rahman M.S."/>
            <person name="Alam M."/>
        </authorList>
    </citation>
    <scope>NUCLEOTIDE SEQUENCE [LARGE SCALE GENOMIC DNA]</scope>
    <source>
        <strain evidence="2">cv. CVL-1</strain>
        <tissue evidence="1">Whole seedling</tissue>
    </source>
</reference>
<sequence length="30" mass="3460">MEERGVSKVLTGYSCLLMTLTRLAFARQRE</sequence>
<dbReference type="Gramene" id="OMO53580">
    <property type="protein sequence ID" value="OMO53580"/>
    <property type="gene ID" value="CCACVL1_28538"/>
</dbReference>
<gene>
    <name evidence="1" type="ORF">CCACVL1_28538</name>
</gene>
<evidence type="ECO:0000313" key="1">
    <source>
        <dbReference type="EMBL" id="OMO53580.1"/>
    </source>
</evidence>
<dbReference type="AlphaFoldDB" id="A0A1R3G6D2"/>
<dbReference type="EMBL" id="AWWV01015163">
    <property type="protein sequence ID" value="OMO53580.1"/>
    <property type="molecule type" value="Genomic_DNA"/>
</dbReference>
<feature type="non-terminal residue" evidence="1">
    <location>
        <position position="30"/>
    </location>
</feature>
<proteinExistence type="predicted"/>
<dbReference type="Proteomes" id="UP000188268">
    <property type="component" value="Unassembled WGS sequence"/>
</dbReference>
<protein>
    <submittedName>
        <fullName evidence="1">Uncharacterized protein</fullName>
    </submittedName>
</protein>
<accession>A0A1R3G6D2</accession>
<organism evidence="1 2">
    <name type="scientific">Corchorus capsularis</name>
    <name type="common">Jute</name>
    <dbReference type="NCBI Taxonomy" id="210143"/>
    <lineage>
        <taxon>Eukaryota</taxon>
        <taxon>Viridiplantae</taxon>
        <taxon>Streptophyta</taxon>
        <taxon>Embryophyta</taxon>
        <taxon>Tracheophyta</taxon>
        <taxon>Spermatophyta</taxon>
        <taxon>Magnoliopsida</taxon>
        <taxon>eudicotyledons</taxon>
        <taxon>Gunneridae</taxon>
        <taxon>Pentapetalae</taxon>
        <taxon>rosids</taxon>
        <taxon>malvids</taxon>
        <taxon>Malvales</taxon>
        <taxon>Malvaceae</taxon>
        <taxon>Grewioideae</taxon>
        <taxon>Apeibeae</taxon>
        <taxon>Corchorus</taxon>
    </lineage>
</organism>
<name>A0A1R3G6D2_COCAP</name>
<evidence type="ECO:0000313" key="2">
    <source>
        <dbReference type="Proteomes" id="UP000188268"/>
    </source>
</evidence>
<keyword evidence="2" id="KW-1185">Reference proteome</keyword>